<comment type="caution">
    <text evidence="1">The sequence shown here is derived from an EMBL/GenBank/DDBJ whole genome shotgun (WGS) entry which is preliminary data.</text>
</comment>
<protein>
    <submittedName>
        <fullName evidence="1">Uncharacterized protein</fullName>
    </submittedName>
</protein>
<proteinExistence type="predicted"/>
<dbReference type="VEuPathDB" id="ToxoDB:CSUI_007992"/>
<dbReference type="AlphaFoldDB" id="A0A2C6KNU2"/>
<dbReference type="EMBL" id="MIGC01004347">
    <property type="protein sequence ID" value="PHJ18185.1"/>
    <property type="molecule type" value="Genomic_DNA"/>
</dbReference>
<dbReference type="GeneID" id="94431343"/>
<evidence type="ECO:0000313" key="1">
    <source>
        <dbReference type="EMBL" id="PHJ18185.1"/>
    </source>
</evidence>
<dbReference type="Proteomes" id="UP000221165">
    <property type="component" value="Unassembled WGS sequence"/>
</dbReference>
<reference evidence="1 2" key="1">
    <citation type="journal article" date="2017" name="Int. J. Parasitol.">
        <title>The genome of the protozoan parasite Cystoisospora suis and a reverse vaccinology approach to identify vaccine candidates.</title>
        <authorList>
            <person name="Palmieri N."/>
            <person name="Shrestha A."/>
            <person name="Ruttkowski B."/>
            <person name="Beck T."/>
            <person name="Vogl C."/>
            <person name="Tomley F."/>
            <person name="Blake D.P."/>
            <person name="Joachim A."/>
        </authorList>
    </citation>
    <scope>NUCLEOTIDE SEQUENCE [LARGE SCALE GENOMIC DNA]</scope>
    <source>
        <strain evidence="1 2">Wien I</strain>
    </source>
</reference>
<keyword evidence="2" id="KW-1185">Reference proteome</keyword>
<name>A0A2C6KNU2_9APIC</name>
<dbReference type="RefSeq" id="XP_067919894.1">
    <property type="nucleotide sequence ID" value="XM_068068132.1"/>
</dbReference>
<gene>
    <name evidence="1" type="ORF">CSUI_007992</name>
</gene>
<organism evidence="1 2">
    <name type="scientific">Cystoisospora suis</name>
    <dbReference type="NCBI Taxonomy" id="483139"/>
    <lineage>
        <taxon>Eukaryota</taxon>
        <taxon>Sar</taxon>
        <taxon>Alveolata</taxon>
        <taxon>Apicomplexa</taxon>
        <taxon>Conoidasida</taxon>
        <taxon>Coccidia</taxon>
        <taxon>Eucoccidiorida</taxon>
        <taxon>Eimeriorina</taxon>
        <taxon>Sarcocystidae</taxon>
        <taxon>Cystoisospora</taxon>
    </lineage>
</organism>
<evidence type="ECO:0000313" key="2">
    <source>
        <dbReference type="Proteomes" id="UP000221165"/>
    </source>
</evidence>
<accession>A0A2C6KNU2</accession>
<sequence>MNYTEKRYPACMGGASRIHTVTVKSFSFTYLLDTSLFRYLLTSRQERVEGNTPLRSTSSMHLLPLSITACLQ</sequence>